<dbReference type="EMBL" id="CP047898">
    <property type="protein sequence ID" value="QHK19726.1"/>
    <property type="molecule type" value="Genomic_DNA"/>
</dbReference>
<keyword evidence="3" id="KW-1185">Reference proteome</keyword>
<organism evidence="2 3">
    <name type="scientific">Pseudarthrobacter psychrotolerans</name>
    <dbReference type="NCBI Taxonomy" id="2697569"/>
    <lineage>
        <taxon>Bacteria</taxon>
        <taxon>Bacillati</taxon>
        <taxon>Actinomycetota</taxon>
        <taxon>Actinomycetes</taxon>
        <taxon>Micrococcales</taxon>
        <taxon>Micrococcaceae</taxon>
        <taxon>Pseudarthrobacter</taxon>
    </lineage>
</organism>
<dbReference type="Proteomes" id="UP000464186">
    <property type="component" value="Chromosome"/>
</dbReference>
<dbReference type="CDD" id="cd00093">
    <property type="entry name" value="HTH_XRE"/>
    <property type="match status" value="1"/>
</dbReference>
<evidence type="ECO:0000259" key="1">
    <source>
        <dbReference type="PROSITE" id="PS50943"/>
    </source>
</evidence>
<dbReference type="SUPFAM" id="SSF47413">
    <property type="entry name" value="lambda repressor-like DNA-binding domains"/>
    <property type="match status" value="1"/>
</dbReference>
<dbReference type="GO" id="GO:0003677">
    <property type="term" value="F:DNA binding"/>
    <property type="evidence" value="ECO:0007669"/>
    <property type="project" value="InterPro"/>
</dbReference>
<dbReference type="InterPro" id="IPR010982">
    <property type="entry name" value="Lambda_DNA-bd_dom_sf"/>
</dbReference>
<protein>
    <submittedName>
        <fullName evidence="2">Helix-turn-helix domain-containing protein</fullName>
    </submittedName>
</protein>
<accession>A0A6P1NHC1</accession>
<dbReference type="SMART" id="SM00530">
    <property type="entry name" value="HTH_XRE"/>
    <property type="match status" value="1"/>
</dbReference>
<dbReference type="Gene3D" id="1.10.260.40">
    <property type="entry name" value="lambda repressor-like DNA-binding domains"/>
    <property type="match status" value="1"/>
</dbReference>
<evidence type="ECO:0000313" key="3">
    <source>
        <dbReference type="Proteomes" id="UP000464186"/>
    </source>
</evidence>
<name>A0A6P1NHC1_9MICC</name>
<gene>
    <name evidence="2" type="ORF">GU243_08285</name>
</gene>
<feature type="domain" description="HTH cro/C1-type" evidence="1">
    <location>
        <begin position="31"/>
        <end position="90"/>
    </location>
</feature>
<dbReference type="Pfam" id="PF01381">
    <property type="entry name" value="HTH_3"/>
    <property type="match status" value="1"/>
</dbReference>
<dbReference type="AlphaFoldDB" id="A0A6P1NHC1"/>
<proteinExistence type="predicted"/>
<dbReference type="PROSITE" id="PS50943">
    <property type="entry name" value="HTH_CROC1"/>
    <property type="match status" value="1"/>
</dbReference>
<sequence length="168" mass="19311">MNLLNDEPTGTEHEPMRAAAFRLELSMCDKFRQLREQRGWSQQDISDKLAEMGLEMHQTTVAKMEKGKRPLRVAEMFALSWVFGLPPGAVFWIPAKDDLPSSMKFMTERLASVDELQNQMRAEFLRMFESHLALYADLDSERASLVRAMRDDASMEPQQDRVAEGITQ</sequence>
<dbReference type="KEGG" id="psey:GU243_08285"/>
<reference evidence="2 3" key="1">
    <citation type="submission" date="2020-01" db="EMBL/GenBank/DDBJ databases">
        <title>Pseudarthrobacter psychrotolerans sp. nov., isolated from antarctic soil.</title>
        <authorList>
            <person name="Shin Y."/>
            <person name="Park W."/>
        </authorList>
    </citation>
    <scope>NUCLEOTIDE SEQUENCE [LARGE SCALE GENOMIC DNA]</scope>
    <source>
        <strain evidence="2 3">YJ56</strain>
    </source>
</reference>
<dbReference type="InterPro" id="IPR001387">
    <property type="entry name" value="Cro/C1-type_HTH"/>
</dbReference>
<evidence type="ECO:0000313" key="2">
    <source>
        <dbReference type="EMBL" id="QHK19726.1"/>
    </source>
</evidence>